<reference evidence="1" key="1">
    <citation type="journal article" date="2019" name="MBio">
        <title>Virus Genomes from Deep Sea Sediments Expand the Ocean Megavirome and Support Independent Origins of Viral Gigantism.</title>
        <authorList>
            <person name="Backstrom D."/>
            <person name="Yutin N."/>
            <person name="Jorgensen S.L."/>
            <person name="Dharamshi J."/>
            <person name="Homa F."/>
            <person name="Zaremba-Niedwiedzka K."/>
            <person name="Spang A."/>
            <person name="Wolf Y.I."/>
            <person name="Koonin E.V."/>
            <person name="Ettema T.J."/>
        </authorList>
    </citation>
    <scope>NUCLEOTIDE SEQUENCE</scope>
</reference>
<dbReference type="EMBL" id="MK500348">
    <property type="protein sequence ID" value="QBK87299.1"/>
    <property type="molecule type" value="Genomic_DNA"/>
</dbReference>
<name>A0A481YW19_9VIRU</name>
<gene>
    <name evidence="1" type="ORF">LCMAC201_02010</name>
</gene>
<proteinExistence type="predicted"/>
<accession>A0A481YW19</accession>
<organism evidence="1">
    <name type="scientific">Marseillevirus LCMAC201</name>
    <dbReference type="NCBI Taxonomy" id="2506605"/>
    <lineage>
        <taxon>Viruses</taxon>
        <taxon>Varidnaviria</taxon>
        <taxon>Bamfordvirae</taxon>
        <taxon>Nucleocytoviricota</taxon>
        <taxon>Megaviricetes</taxon>
        <taxon>Pimascovirales</taxon>
        <taxon>Pimascovirales incertae sedis</taxon>
        <taxon>Marseilleviridae</taxon>
    </lineage>
</organism>
<evidence type="ECO:0000313" key="1">
    <source>
        <dbReference type="EMBL" id="QBK87299.1"/>
    </source>
</evidence>
<protein>
    <submittedName>
        <fullName evidence="1">Uncharacterized protein</fullName>
    </submittedName>
</protein>
<sequence>MSLNGLVHPEREKCESANWRWVRAHQLAPQGLGPLLDTQNRCDYGSIAPYTSAEEMAKMNATMPFRIWGYPNVTQCSRLAPLLYYPRVDPNPKRKCGPQCTCGSDNPSWPAGFYCGR</sequence>